<dbReference type="InterPro" id="IPR006345">
    <property type="entry name" value="RecD2"/>
</dbReference>
<dbReference type="Gene3D" id="1.10.10.2220">
    <property type="match status" value="1"/>
</dbReference>
<dbReference type="GO" id="GO:0017116">
    <property type="term" value="F:single-stranded DNA helicase activity"/>
    <property type="evidence" value="ECO:0007669"/>
    <property type="project" value="TreeGrafter"/>
</dbReference>
<dbReference type="Pfam" id="PF23139">
    <property type="entry name" value="OB_YrrC"/>
    <property type="match status" value="1"/>
</dbReference>
<dbReference type="NCBIfam" id="TIGR01448">
    <property type="entry name" value="recD_rel"/>
    <property type="match status" value="1"/>
</dbReference>
<dbReference type="Pfam" id="PF18335">
    <property type="entry name" value="SH3_13"/>
    <property type="match status" value="1"/>
</dbReference>
<dbReference type="InterPro" id="IPR041451">
    <property type="entry name" value="RecD2_SH13"/>
</dbReference>
<comment type="caution">
    <text evidence="6">The sequence shown here is derived from an EMBL/GenBank/DDBJ whole genome shotgun (WGS) entry which is preliminary data.</text>
</comment>
<dbReference type="GO" id="GO:0006310">
    <property type="term" value="P:DNA recombination"/>
    <property type="evidence" value="ECO:0007669"/>
    <property type="project" value="InterPro"/>
</dbReference>
<evidence type="ECO:0000259" key="4">
    <source>
        <dbReference type="SMART" id="SM00278"/>
    </source>
</evidence>
<feature type="domain" description="Helix-hairpin-helix DNA-binding motif class 1" evidence="4">
    <location>
        <begin position="213"/>
        <end position="232"/>
    </location>
</feature>
<keyword evidence="3 6" id="KW-0378">Hydrolase</keyword>
<dbReference type="Pfam" id="PF14520">
    <property type="entry name" value="HHH_5"/>
    <property type="match status" value="1"/>
</dbReference>
<dbReference type="InterPro" id="IPR003583">
    <property type="entry name" value="Hlx-hairpin-Hlx_DNA-bd_motif"/>
</dbReference>
<keyword evidence="3" id="KW-0413">Isomerase</keyword>
<evidence type="ECO:0000313" key="6">
    <source>
        <dbReference type="EMBL" id="KXG78410.1"/>
    </source>
</evidence>
<keyword evidence="7" id="KW-1185">Reference proteome</keyword>
<dbReference type="GO" id="GO:0006281">
    <property type="term" value="P:DNA repair"/>
    <property type="evidence" value="ECO:0007669"/>
    <property type="project" value="InterPro"/>
</dbReference>
<dbReference type="Proteomes" id="UP000070427">
    <property type="component" value="Unassembled WGS sequence"/>
</dbReference>
<evidence type="ECO:0000256" key="3">
    <source>
        <dbReference type="HAMAP-Rule" id="MF_01488"/>
    </source>
</evidence>
<dbReference type="SUPFAM" id="SSF47781">
    <property type="entry name" value="RuvA domain 2-like"/>
    <property type="match status" value="1"/>
</dbReference>
<dbReference type="HAMAP" id="MF_01488">
    <property type="entry name" value="RecD2"/>
    <property type="match status" value="1"/>
</dbReference>
<comment type="similarity">
    <text evidence="3">Belongs to the RecD family. RecD2 subfamily.</text>
</comment>
<protein>
    <recommendedName>
        <fullName evidence="3">ATP-dependent RecD2 DNA helicase</fullName>
        <ecNumber evidence="3">5.6.2.3</ecNumber>
    </recommendedName>
    <alternativeName>
        <fullName evidence="3">DNA 5'-3' helicase subunit RecD2</fullName>
    </alternativeName>
</protein>
<feature type="domain" description="Helix-hairpin-helix DNA-binding motif class 1" evidence="4">
    <location>
        <begin position="149"/>
        <end position="168"/>
    </location>
</feature>
<dbReference type="InterPro" id="IPR055446">
    <property type="entry name" value="RecD2_N_OB"/>
</dbReference>
<dbReference type="PANTHER" id="PTHR43788">
    <property type="entry name" value="DNA2/NAM7 HELICASE FAMILY MEMBER"/>
    <property type="match status" value="1"/>
</dbReference>
<dbReference type="Pfam" id="PF14490">
    <property type="entry name" value="HHH_RecD2"/>
    <property type="match status" value="1"/>
</dbReference>
<keyword evidence="3 6" id="KW-0347">Helicase</keyword>
<feature type="domain" description="AAA+ ATPase" evidence="5">
    <location>
        <begin position="365"/>
        <end position="483"/>
    </location>
</feature>
<dbReference type="EC" id="5.6.2.3" evidence="3"/>
<dbReference type="InterPro" id="IPR029493">
    <property type="entry name" value="RecD2-like_HHH"/>
</dbReference>
<dbReference type="InterPro" id="IPR027417">
    <property type="entry name" value="P-loop_NTPase"/>
</dbReference>
<dbReference type="Gene3D" id="3.40.50.300">
    <property type="entry name" value="P-loop containing nucleotide triphosphate hydrolases"/>
    <property type="match status" value="2"/>
</dbReference>
<dbReference type="InterPro" id="IPR027785">
    <property type="entry name" value="UvrD-like_helicase_C"/>
</dbReference>
<organism evidence="6 7">
    <name type="scientific">Fervidicola ferrireducens</name>
    <dbReference type="NCBI Taxonomy" id="520764"/>
    <lineage>
        <taxon>Bacteria</taxon>
        <taxon>Bacillati</taxon>
        <taxon>Bacillota</taxon>
        <taxon>Clostridia</taxon>
        <taxon>Thermosediminibacterales</taxon>
        <taxon>Thermosediminibacteraceae</taxon>
        <taxon>Fervidicola</taxon>
    </lineage>
</organism>
<dbReference type="Gene3D" id="2.30.30.940">
    <property type="match status" value="1"/>
</dbReference>
<keyword evidence="1 3" id="KW-0547">Nucleotide-binding</keyword>
<dbReference type="CDD" id="cd18809">
    <property type="entry name" value="SF1_C_RecD"/>
    <property type="match status" value="1"/>
</dbReference>
<dbReference type="GO" id="GO:0009338">
    <property type="term" value="C:exodeoxyribonuclease V complex"/>
    <property type="evidence" value="ECO:0007669"/>
    <property type="project" value="TreeGrafter"/>
</dbReference>
<dbReference type="GO" id="GO:0043139">
    <property type="term" value="F:5'-3' DNA helicase activity"/>
    <property type="evidence" value="ECO:0007669"/>
    <property type="project" value="UniProtKB-UniRule"/>
</dbReference>
<dbReference type="SMART" id="SM00278">
    <property type="entry name" value="HhH1"/>
    <property type="match status" value="3"/>
</dbReference>
<evidence type="ECO:0000256" key="1">
    <source>
        <dbReference type="ARBA" id="ARBA00022741"/>
    </source>
</evidence>
<dbReference type="Pfam" id="PF13245">
    <property type="entry name" value="AAA_19"/>
    <property type="match status" value="1"/>
</dbReference>
<accession>A0A140LCY5</accession>
<proteinExistence type="inferred from homology"/>
<dbReference type="EMBL" id="LOED01000003">
    <property type="protein sequence ID" value="KXG78410.1"/>
    <property type="molecule type" value="Genomic_DNA"/>
</dbReference>
<dbReference type="InterPro" id="IPR050534">
    <property type="entry name" value="Coronavir_polyprotein_1ab"/>
</dbReference>
<comment type="catalytic activity">
    <reaction evidence="3">
        <text>ATP + H2O = ADP + phosphate + H(+)</text>
        <dbReference type="Rhea" id="RHEA:13065"/>
        <dbReference type="ChEBI" id="CHEBI:15377"/>
        <dbReference type="ChEBI" id="CHEBI:15378"/>
        <dbReference type="ChEBI" id="CHEBI:30616"/>
        <dbReference type="ChEBI" id="CHEBI:43474"/>
        <dbReference type="ChEBI" id="CHEBI:456216"/>
        <dbReference type="EC" id="5.6.2.3"/>
    </reaction>
</comment>
<dbReference type="FunCoup" id="A0A140LCY5">
    <property type="interactions" value="150"/>
</dbReference>
<dbReference type="InterPro" id="IPR010994">
    <property type="entry name" value="RuvA_2-like"/>
</dbReference>
<feature type="binding site" evidence="3">
    <location>
        <begin position="376"/>
        <end position="380"/>
    </location>
    <ligand>
        <name>ATP</name>
        <dbReference type="ChEBI" id="CHEBI:30616"/>
    </ligand>
</feature>
<dbReference type="GO" id="GO:0016887">
    <property type="term" value="F:ATP hydrolysis activity"/>
    <property type="evidence" value="ECO:0007669"/>
    <property type="project" value="RHEA"/>
</dbReference>
<gene>
    <name evidence="6" type="primary">recD2_1</name>
    <name evidence="3" type="synonym">recD2</name>
    <name evidence="6" type="ORF">AN618_04770</name>
</gene>
<dbReference type="CDD" id="cd17933">
    <property type="entry name" value="DEXSc_RecD-like"/>
    <property type="match status" value="1"/>
</dbReference>
<dbReference type="Pfam" id="PF13538">
    <property type="entry name" value="UvrD_C_2"/>
    <property type="match status" value="1"/>
</dbReference>
<dbReference type="GO" id="GO:0005524">
    <property type="term" value="F:ATP binding"/>
    <property type="evidence" value="ECO:0007669"/>
    <property type="project" value="UniProtKB-UniRule"/>
</dbReference>
<sequence>MNNPLSGDFLLLQMMSKNDINNLRKLHRGALMVELEGVVERITFRNEENFFTVARIKMKDSDETVTAVGFFPSVNEGELVRLKGRWVIHEKHGYQLKIESYETLAPATVREIENYLASGIIKGIGPAMARKIVEKFKEDALEVLASSPEMLLEIPGIGRKRLEMITRSFNEQRETREIMLFLQQYGIGAGLAVKVYKVYREKAIEVIRQNPYRLADEVYGIGFKTADKIARHMGMEIDAPERVAAGVKYVLQQAADEGHVFLPERELIKRASSLLEVEEELIRASLPALQEKGDIVVDGAQEDKKVYLSAFYVSEKSVARKLYLLAGFGQIRPFELTPEEINEIEKRCAIKLARKQREALEKAASSGVLVITGGPGTGKTTIIKCLIEFFKGRRMKVALAAPTGRAAKRMAEATGMEAKTIHRLLEYKVSGEGGMVFGKNRENPLDEDVVIIDETSMVDIILMHHLLSALKPFARLILVGDKDQLPSVGPGSVLKEIIESNRIPVVMLDEIFRQARESMIVVNAHRVNKGLFPYLNVKGRDFYFEQAAEPEETLDKVVELVCSRLPGYGGFDPMEDIQVITPMKKTAVGVLSLNLRLQERLNPPSPEKREISFRSFTFRVGDRVMQIKNNYEKEVFNGDLGRIVDIDDDEKVLVSFPDAQGERIVVYAGDELEELALSYALSVHKSQGSEFPVVVMPLVIQHFVMLQRNLLYTAITRAKKLMVLVGSKQALAAAVRNSRALMRYSCLSERICEEFEKSQIFDMGG</sequence>
<dbReference type="PANTHER" id="PTHR43788:SF6">
    <property type="entry name" value="DNA HELICASE B"/>
    <property type="match status" value="1"/>
</dbReference>
<dbReference type="PATRIC" id="fig|520764.3.peg.501"/>
<dbReference type="SUPFAM" id="SSF52540">
    <property type="entry name" value="P-loop containing nucleoside triphosphate hydrolases"/>
    <property type="match status" value="2"/>
</dbReference>
<keyword evidence="3" id="KW-0238">DNA-binding</keyword>
<comment type="function">
    <text evidence="3">DNA-dependent ATPase and ATP-dependent 5'-3' DNA helicase. Has no activity on blunt DNA or DNA with 3'-overhangs, requires at least 10 bases of 5'-ssDNA for helicase activity.</text>
</comment>
<reference evidence="6 7" key="1">
    <citation type="submission" date="2015-12" db="EMBL/GenBank/DDBJ databases">
        <title>Draft genome sequnece of Fervidicola ferrireducens strain Y170.</title>
        <authorList>
            <person name="Patel B.K."/>
        </authorList>
    </citation>
    <scope>NUCLEOTIDE SEQUENCE [LARGE SCALE GENOMIC DNA]</scope>
    <source>
        <strain evidence="6 7">Y170</strain>
    </source>
</reference>
<feature type="domain" description="Helix-hairpin-helix DNA-binding motif class 1" evidence="4">
    <location>
        <begin position="114"/>
        <end position="135"/>
    </location>
</feature>
<name>A0A140LCY5_9FIRM</name>
<dbReference type="AlphaFoldDB" id="A0A140LCY5"/>
<dbReference type="SMART" id="SM00382">
    <property type="entry name" value="AAA"/>
    <property type="match status" value="1"/>
</dbReference>
<evidence type="ECO:0000313" key="7">
    <source>
        <dbReference type="Proteomes" id="UP000070427"/>
    </source>
</evidence>
<evidence type="ECO:0000256" key="2">
    <source>
        <dbReference type="ARBA" id="ARBA00022840"/>
    </source>
</evidence>
<dbReference type="InParanoid" id="A0A140LCY5"/>
<keyword evidence="2 3" id="KW-0067">ATP-binding</keyword>
<dbReference type="InterPro" id="IPR003593">
    <property type="entry name" value="AAA+_ATPase"/>
</dbReference>
<dbReference type="Gene3D" id="1.10.150.20">
    <property type="entry name" value="5' to 3' exonuclease, C-terminal subdomain"/>
    <property type="match status" value="1"/>
</dbReference>
<dbReference type="STRING" id="520764.AN618_04770"/>
<evidence type="ECO:0000259" key="5">
    <source>
        <dbReference type="SMART" id="SM00382"/>
    </source>
</evidence>
<dbReference type="GO" id="GO:0003677">
    <property type="term" value="F:DNA binding"/>
    <property type="evidence" value="ECO:0007669"/>
    <property type="project" value="UniProtKB-UniRule"/>
</dbReference>